<dbReference type="Gene3D" id="3.90.550.10">
    <property type="entry name" value="Spore Coat Polysaccharide Biosynthesis Protein SpsA, Chain A"/>
    <property type="match status" value="1"/>
</dbReference>
<dbReference type="GO" id="GO:0016779">
    <property type="term" value="F:nucleotidyltransferase activity"/>
    <property type="evidence" value="ECO:0007669"/>
    <property type="project" value="UniProtKB-KW"/>
</dbReference>
<organism evidence="3 4">
    <name type="scientific">Novosphingobium resinovorum</name>
    <dbReference type="NCBI Taxonomy" id="158500"/>
    <lineage>
        <taxon>Bacteria</taxon>
        <taxon>Pseudomonadati</taxon>
        <taxon>Pseudomonadota</taxon>
        <taxon>Alphaproteobacteria</taxon>
        <taxon>Sphingomonadales</taxon>
        <taxon>Sphingomonadaceae</taxon>
        <taxon>Novosphingobium</taxon>
    </lineage>
</organism>
<evidence type="ECO:0000313" key="3">
    <source>
        <dbReference type="EMBL" id="EZP84265.1"/>
    </source>
</evidence>
<name>A0A031K4V9_9SPHN</name>
<dbReference type="SUPFAM" id="SSF53448">
    <property type="entry name" value="Nucleotide-diphospho-sugar transferases"/>
    <property type="match status" value="1"/>
</dbReference>
<gene>
    <name evidence="3" type="ORF">BV97_00016</name>
</gene>
<feature type="domain" description="MobA-like NTP transferase" evidence="2">
    <location>
        <begin position="40"/>
        <end position="160"/>
    </location>
</feature>
<dbReference type="InterPro" id="IPR025877">
    <property type="entry name" value="MobA-like_NTP_Trfase"/>
</dbReference>
<evidence type="ECO:0000256" key="1">
    <source>
        <dbReference type="ARBA" id="ARBA00022842"/>
    </source>
</evidence>
<dbReference type="Proteomes" id="UP000024329">
    <property type="component" value="Unassembled WGS sequence"/>
</dbReference>
<evidence type="ECO:0000259" key="2">
    <source>
        <dbReference type="Pfam" id="PF12804"/>
    </source>
</evidence>
<evidence type="ECO:0000313" key="4">
    <source>
        <dbReference type="Proteomes" id="UP000024329"/>
    </source>
</evidence>
<comment type="caution">
    <text evidence="3">The sequence shown here is derived from an EMBL/GenBank/DDBJ whole genome shotgun (WGS) entry which is preliminary data.</text>
</comment>
<protein>
    <submittedName>
        <fullName evidence="3">N-acetylglucosamine-1-phosphate uridylyltransferase/acetyltransferase</fullName>
    </submittedName>
</protein>
<dbReference type="PATRIC" id="fig|158500.4.peg.17"/>
<keyword evidence="3" id="KW-0808">Transferase</keyword>
<dbReference type="eggNOG" id="COG1211">
    <property type="taxonomic scope" value="Bacteria"/>
</dbReference>
<sequence length="295" mass="31297">MDTLTHAASAAHVAGQKYAGPPVRMIVLAGRHPRETDALARRFGMSHKCLVPLDGRPLVAHVLQTAAIHPAVESLAISVEREAFEGLFDVLSQLPGRGIAKLVEARENLVDSVLAAAQDWDGPLLVTTADHALLTPASIDVMIAALDSSDAAFAMAPRDAVLTAHPQHAHPFLEFADGAYASCNLYAAADPEALRAVEVFRGGGRFAGNALGVLRAFGFVNLIMLRLRASSLSDATERVSRRIGQRLKPVVMLDGSQALDVDDDHTHAAAEALLTLRGEPARTSSGPDRLHRALG</sequence>
<dbReference type="EMBL" id="JFYZ01000001">
    <property type="protein sequence ID" value="EZP84265.1"/>
    <property type="molecule type" value="Genomic_DNA"/>
</dbReference>
<proteinExistence type="predicted"/>
<keyword evidence="1" id="KW-0460">Magnesium</keyword>
<dbReference type="RefSeq" id="WP_051586659.1">
    <property type="nucleotide sequence ID" value="NZ_JFYZ01000001.1"/>
</dbReference>
<dbReference type="InterPro" id="IPR029044">
    <property type="entry name" value="Nucleotide-diphossugar_trans"/>
</dbReference>
<dbReference type="AlphaFoldDB" id="A0A031K4V9"/>
<accession>A0A031K4V9</accession>
<reference evidence="3 4" key="1">
    <citation type="submission" date="2014-03" db="EMBL/GenBank/DDBJ databases">
        <title>Whole genome sequence of Novosphingobium resinovorum KF1.</title>
        <authorList>
            <person name="Gan H.M."/>
            <person name="Gan H.Y."/>
            <person name="Chew T.H."/>
            <person name="Savka M.A."/>
        </authorList>
    </citation>
    <scope>NUCLEOTIDE SEQUENCE [LARGE SCALE GENOMIC DNA]</scope>
    <source>
        <strain evidence="3 4">KF1</strain>
    </source>
</reference>
<keyword evidence="3" id="KW-0548">Nucleotidyltransferase</keyword>
<dbReference type="STRING" id="158500.BES08_00365"/>
<dbReference type="Pfam" id="PF12804">
    <property type="entry name" value="NTP_transf_3"/>
    <property type="match status" value="1"/>
</dbReference>